<reference evidence="1 2" key="1">
    <citation type="submission" date="2021-01" db="EMBL/GenBank/DDBJ databases">
        <title>Whole genome shotgun sequence of Catellatospora citrea NBRC 14495.</title>
        <authorList>
            <person name="Komaki H."/>
            <person name="Tamura T."/>
        </authorList>
    </citation>
    <scope>NUCLEOTIDE SEQUENCE [LARGE SCALE GENOMIC DNA]</scope>
    <source>
        <strain evidence="1 2">NBRC 14495</strain>
    </source>
</reference>
<protein>
    <recommendedName>
        <fullName evidence="3">Leucine rich repeat (LRR) protein</fullName>
    </recommendedName>
</protein>
<dbReference type="Proteomes" id="UP000659904">
    <property type="component" value="Unassembled WGS sequence"/>
</dbReference>
<organism evidence="1 2">
    <name type="scientific">Catellatospora citrea</name>
    <dbReference type="NCBI Taxonomy" id="53366"/>
    <lineage>
        <taxon>Bacteria</taxon>
        <taxon>Bacillati</taxon>
        <taxon>Actinomycetota</taxon>
        <taxon>Actinomycetes</taxon>
        <taxon>Micromonosporales</taxon>
        <taxon>Micromonosporaceae</taxon>
        <taxon>Catellatospora</taxon>
    </lineage>
</organism>
<accession>A0A8J3KCP1</accession>
<gene>
    <name evidence="1" type="ORF">Cci01nite_56110</name>
</gene>
<sequence>MTIGSHITTFAGRPVAEYPADLGKASRAGTAWRLEDPDYDNSGQFQERLEALAAEDWANQVTALVIGNWGGAYESAPPIGLLATVLPRFTRLRALFLGEMTYEECEISWIQHTDITPLLEALPGLEVLTVRGATDLSLKPLRHASLRELTIESGGLPADVVRAVAECDLPALTHLELWLGTENYGGDADVDDLAPILAGTRLPALTSLGLRDAEIADLVAVALAGEPVVARLRELDLSLGMLSDEGAAALLAGQPLTHLRKLDLHHHFISAPVLERLTAELGAAGVELDVSGADERDWSDRYIAVSE</sequence>
<dbReference type="InterPro" id="IPR047722">
    <property type="entry name" value="STM4015-like"/>
</dbReference>
<dbReference type="EMBL" id="BONH01000029">
    <property type="protein sequence ID" value="GIG00518.1"/>
    <property type="molecule type" value="Genomic_DNA"/>
</dbReference>
<evidence type="ECO:0000313" key="1">
    <source>
        <dbReference type="EMBL" id="GIG00518.1"/>
    </source>
</evidence>
<dbReference type="NCBIfam" id="NF038076">
    <property type="entry name" value="fam_STM4015"/>
    <property type="match status" value="1"/>
</dbReference>
<name>A0A8J3KCP1_9ACTN</name>
<evidence type="ECO:0008006" key="3">
    <source>
        <dbReference type="Google" id="ProtNLM"/>
    </source>
</evidence>
<dbReference type="Gene3D" id="3.80.10.10">
    <property type="entry name" value="Ribonuclease Inhibitor"/>
    <property type="match status" value="1"/>
</dbReference>
<dbReference type="InterPro" id="IPR032675">
    <property type="entry name" value="LRR_dom_sf"/>
</dbReference>
<keyword evidence="2" id="KW-1185">Reference proteome</keyword>
<comment type="caution">
    <text evidence="1">The sequence shown here is derived from an EMBL/GenBank/DDBJ whole genome shotgun (WGS) entry which is preliminary data.</text>
</comment>
<dbReference type="AlphaFoldDB" id="A0A8J3KCP1"/>
<dbReference type="RefSeq" id="WP_120315342.1">
    <property type="nucleotide sequence ID" value="NZ_BONH01000029.1"/>
</dbReference>
<evidence type="ECO:0000313" key="2">
    <source>
        <dbReference type="Proteomes" id="UP000659904"/>
    </source>
</evidence>
<dbReference type="SUPFAM" id="SSF52047">
    <property type="entry name" value="RNI-like"/>
    <property type="match status" value="1"/>
</dbReference>
<proteinExistence type="predicted"/>